<accession>A0A426X3G1</accession>
<dbReference type="AlphaFoldDB" id="A0A426X3G1"/>
<evidence type="ECO:0000313" key="2">
    <source>
        <dbReference type="EMBL" id="RRT34017.1"/>
    </source>
</evidence>
<comment type="caution">
    <text evidence="2">The sequence shown here is derived from an EMBL/GenBank/DDBJ whole genome shotgun (WGS) entry which is preliminary data.</text>
</comment>
<protein>
    <submittedName>
        <fullName evidence="2">Uncharacterized protein</fullName>
    </submittedName>
</protein>
<gene>
    <name evidence="2" type="ORF">B296_00029519</name>
</gene>
<organism evidence="2 3">
    <name type="scientific">Ensete ventricosum</name>
    <name type="common">Abyssinian banana</name>
    <name type="synonym">Musa ensete</name>
    <dbReference type="NCBI Taxonomy" id="4639"/>
    <lineage>
        <taxon>Eukaryota</taxon>
        <taxon>Viridiplantae</taxon>
        <taxon>Streptophyta</taxon>
        <taxon>Embryophyta</taxon>
        <taxon>Tracheophyta</taxon>
        <taxon>Spermatophyta</taxon>
        <taxon>Magnoliopsida</taxon>
        <taxon>Liliopsida</taxon>
        <taxon>Zingiberales</taxon>
        <taxon>Musaceae</taxon>
        <taxon>Ensete</taxon>
    </lineage>
</organism>
<evidence type="ECO:0000256" key="1">
    <source>
        <dbReference type="SAM" id="MobiDB-lite"/>
    </source>
</evidence>
<evidence type="ECO:0000313" key="3">
    <source>
        <dbReference type="Proteomes" id="UP000287651"/>
    </source>
</evidence>
<proteinExistence type="predicted"/>
<dbReference type="EMBL" id="AMZH03027745">
    <property type="protein sequence ID" value="RRT34017.1"/>
    <property type="molecule type" value="Genomic_DNA"/>
</dbReference>
<dbReference type="Proteomes" id="UP000287651">
    <property type="component" value="Unassembled WGS sequence"/>
</dbReference>
<name>A0A426X3G1_ENSVE</name>
<feature type="region of interest" description="Disordered" evidence="1">
    <location>
        <begin position="1"/>
        <end position="22"/>
    </location>
</feature>
<reference evidence="2 3" key="1">
    <citation type="journal article" date="2014" name="Agronomy (Basel)">
        <title>A Draft Genome Sequence for Ensete ventricosum, the Drought-Tolerant Tree Against Hunger.</title>
        <authorList>
            <person name="Harrison J."/>
            <person name="Moore K.A."/>
            <person name="Paszkiewicz K."/>
            <person name="Jones T."/>
            <person name="Grant M."/>
            <person name="Ambacheew D."/>
            <person name="Muzemil S."/>
            <person name="Studholme D.J."/>
        </authorList>
    </citation>
    <scope>NUCLEOTIDE SEQUENCE [LARGE SCALE GENOMIC DNA]</scope>
</reference>
<sequence>MELQLDNEPRSSLGIGPSSDDEVVSRREFARRFAEGIGKLTENTKGDHREEDQRTYRKNARGYRIMWDSSASCIHSK</sequence>